<evidence type="ECO:0000256" key="1">
    <source>
        <dbReference type="ARBA" id="ARBA00000085"/>
    </source>
</evidence>
<keyword evidence="8" id="KW-1133">Transmembrane helix</keyword>
<dbReference type="GO" id="GO:0030295">
    <property type="term" value="F:protein kinase activator activity"/>
    <property type="evidence" value="ECO:0007669"/>
    <property type="project" value="TreeGrafter"/>
</dbReference>
<dbReference type="SUPFAM" id="SSF55785">
    <property type="entry name" value="PYP-like sensor domain (PAS domain)"/>
    <property type="match status" value="1"/>
</dbReference>
<feature type="domain" description="HAMP" evidence="9">
    <location>
        <begin position="164"/>
        <end position="216"/>
    </location>
</feature>
<dbReference type="InterPro" id="IPR036097">
    <property type="entry name" value="HisK_dim/P_sf"/>
</dbReference>
<reference evidence="10 11" key="1">
    <citation type="submission" date="2020-04" db="EMBL/GenBank/DDBJ databases">
        <authorList>
            <person name="Yin C."/>
        </authorList>
    </citation>
    <scope>NUCLEOTIDE SEQUENCE [LARGE SCALE GENOMIC DNA]</scope>
    <source>
        <strain evidence="10 11">Ae27</strain>
    </source>
</reference>
<dbReference type="GO" id="GO:0007234">
    <property type="term" value="P:osmosensory signaling via phosphorelay pathway"/>
    <property type="evidence" value="ECO:0007669"/>
    <property type="project" value="TreeGrafter"/>
</dbReference>
<comment type="caution">
    <text evidence="10">The sequence shown here is derived from an EMBL/GenBank/DDBJ whole genome shotgun (WGS) entry which is preliminary data.</text>
</comment>
<feature type="transmembrane region" description="Helical" evidence="8">
    <location>
        <begin position="140"/>
        <end position="162"/>
    </location>
</feature>
<dbReference type="PANTHER" id="PTHR42878:SF7">
    <property type="entry name" value="SENSOR HISTIDINE KINASE GLRK"/>
    <property type="match status" value="1"/>
</dbReference>
<dbReference type="Gene3D" id="6.10.340.10">
    <property type="match status" value="1"/>
</dbReference>
<dbReference type="CDD" id="cd00082">
    <property type="entry name" value="HisKA"/>
    <property type="match status" value="1"/>
</dbReference>
<dbReference type="EMBL" id="JABAIA010000003">
    <property type="protein sequence ID" value="NLR67394.1"/>
    <property type="molecule type" value="Genomic_DNA"/>
</dbReference>
<dbReference type="InterPro" id="IPR035965">
    <property type="entry name" value="PAS-like_dom_sf"/>
</dbReference>
<evidence type="ECO:0000256" key="8">
    <source>
        <dbReference type="SAM" id="Phobius"/>
    </source>
</evidence>
<keyword evidence="8" id="KW-0472">Membrane</keyword>
<evidence type="ECO:0000313" key="11">
    <source>
        <dbReference type="Proteomes" id="UP000570474"/>
    </source>
</evidence>
<dbReference type="GO" id="GO:0000155">
    <property type="term" value="F:phosphorelay sensor kinase activity"/>
    <property type="evidence" value="ECO:0007669"/>
    <property type="project" value="InterPro"/>
</dbReference>
<keyword evidence="7" id="KW-0902">Two-component regulatory system</keyword>
<gene>
    <name evidence="10" type="ORF">HGH92_24030</name>
</gene>
<protein>
    <recommendedName>
        <fullName evidence="2">histidine kinase</fullName>
        <ecNumber evidence="2">2.7.13.3</ecNumber>
    </recommendedName>
</protein>
<dbReference type="AlphaFoldDB" id="A0A847RZE8"/>
<evidence type="ECO:0000256" key="2">
    <source>
        <dbReference type="ARBA" id="ARBA00012438"/>
    </source>
</evidence>
<evidence type="ECO:0000259" key="9">
    <source>
        <dbReference type="PROSITE" id="PS50885"/>
    </source>
</evidence>
<dbReference type="PROSITE" id="PS50885">
    <property type="entry name" value="HAMP"/>
    <property type="match status" value="1"/>
</dbReference>
<evidence type="ECO:0000256" key="4">
    <source>
        <dbReference type="ARBA" id="ARBA00022741"/>
    </source>
</evidence>
<organism evidence="10 11">
    <name type="scientific">Chitinophaga varians</name>
    <dbReference type="NCBI Taxonomy" id="2202339"/>
    <lineage>
        <taxon>Bacteria</taxon>
        <taxon>Pseudomonadati</taxon>
        <taxon>Bacteroidota</taxon>
        <taxon>Chitinophagia</taxon>
        <taxon>Chitinophagales</taxon>
        <taxon>Chitinophagaceae</taxon>
        <taxon>Chitinophaga</taxon>
    </lineage>
</organism>
<dbReference type="InterPro" id="IPR050351">
    <property type="entry name" value="BphY/WalK/GraS-like"/>
</dbReference>
<dbReference type="Pfam" id="PF00672">
    <property type="entry name" value="HAMP"/>
    <property type="match status" value="1"/>
</dbReference>
<dbReference type="RefSeq" id="WP_168873358.1">
    <property type="nucleotide sequence ID" value="NZ_JABAIA010000003.1"/>
</dbReference>
<dbReference type="SMART" id="SM00304">
    <property type="entry name" value="HAMP"/>
    <property type="match status" value="1"/>
</dbReference>
<evidence type="ECO:0000256" key="6">
    <source>
        <dbReference type="ARBA" id="ARBA00022840"/>
    </source>
</evidence>
<evidence type="ECO:0000256" key="5">
    <source>
        <dbReference type="ARBA" id="ARBA00022777"/>
    </source>
</evidence>
<name>A0A847RZE8_9BACT</name>
<dbReference type="InterPro" id="IPR003661">
    <property type="entry name" value="HisK_dim/P_dom"/>
</dbReference>
<dbReference type="EC" id="2.7.13.3" evidence="2"/>
<dbReference type="Gene3D" id="1.10.287.130">
    <property type="match status" value="1"/>
</dbReference>
<dbReference type="GO" id="GO:0016020">
    <property type="term" value="C:membrane"/>
    <property type="evidence" value="ECO:0007669"/>
    <property type="project" value="InterPro"/>
</dbReference>
<accession>A0A847RZE8</accession>
<dbReference type="CDD" id="cd06225">
    <property type="entry name" value="HAMP"/>
    <property type="match status" value="1"/>
</dbReference>
<dbReference type="GO" id="GO:0005524">
    <property type="term" value="F:ATP binding"/>
    <property type="evidence" value="ECO:0007669"/>
    <property type="project" value="UniProtKB-KW"/>
</dbReference>
<keyword evidence="4" id="KW-0547">Nucleotide-binding</keyword>
<keyword evidence="8" id="KW-0812">Transmembrane</keyword>
<dbReference type="Pfam" id="PF00512">
    <property type="entry name" value="HisKA"/>
    <property type="match status" value="1"/>
</dbReference>
<evidence type="ECO:0000256" key="3">
    <source>
        <dbReference type="ARBA" id="ARBA00022679"/>
    </source>
</evidence>
<dbReference type="Gene3D" id="3.30.450.20">
    <property type="entry name" value="PAS domain"/>
    <property type="match status" value="1"/>
</dbReference>
<dbReference type="PANTHER" id="PTHR42878">
    <property type="entry name" value="TWO-COMPONENT HISTIDINE KINASE"/>
    <property type="match status" value="1"/>
</dbReference>
<dbReference type="SMART" id="SM00388">
    <property type="entry name" value="HisKA"/>
    <property type="match status" value="1"/>
</dbReference>
<dbReference type="Proteomes" id="UP000570474">
    <property type="component" value="Unassembled WGS sequence"/>
</dbReference>
<keyword evidence="5" id="KW-0418">Kinase</keyword>
<evidence type="ECO:0000256" key="7">
    <source>
        <dbReference type="ARBA" id="ARBA00023012"/>
    </source>
</evidence>
<keyword evidence="11" id="KW-1185">Reference proteome</keyword>
<evidence type="ECO:0000313" key="10">
    <source>
        <dbReference type="EMBL" id="NLR67394.1"/>
    </source>
</evidence>
<proteinExistence type="predicted"/>
<dbReference type="SUPFAM" id="SSF158472">
    <property type="entry name" value="HAMP domain-like"/>
    <property type="match status" value="1"/>
</dbReference>
<dbReference type="GO" id="GO:0000156">
    <property type="term" value="F:phosphorelay response regulator activity"/>
    <property type="evidence" value="ECO:0007669"/>
    <property type="project" value="TreeGrafter"/>
</dbReference>
<dbReference type="InterPro" id="IPR003660">
    <property type="entry name" value="HAMP_dom"/>
</dbReference>
<comment type="catalytic activity">
    <reaction evidence="1">
        <text>ATP + protein L-histidine = ADP + protein N-phospho-L-histidine.</text>
        <dbReference type="EC" id="2.7.13.3"/>
    </reaction>
</comment>
<keyword evidence="3" id="KW-0808">Transferase</keyword>
<keyword evidence="6" id="KW-0067">ATP-binding</keyword>
<sequence length="396" mass="43945">MLRLRTKLILGLTFLFAVTLAISMQGIYRIYQLDRDARLILQQNLHSIVYCNNMLQALETRPVQLASLKEDLALQQRNITEHGEDAATAAAAATVKKLQADPENEELIKSLRQEVLRIAIINQEAISRKSAVASKTASNAILALSVFTLLSLSVYIIFIFSFPQIISRPVGLLANGIRQIAEKNYRARIDLRPGDEFGQLAAGINNMAEKLHGYENSNIEQLKAEKARMETIINLMHDGVIGFDERRNILFMNTVAKRLCGQVKAPGNTVLDTIIHHPAQQRLTISHAGQTYTFVKEVMTVENNRDAIGEVMVLRDISAIQELAAAKTKFIATASHELKTPIASMQMSLGLLADARTGPLLPGQLELVNSLEEDVDRILKISSEILDATDEQLQMI</sequence>
<dbReference type="SUPFAM" id="SSF47384">
    <property type="entry name" value="Homodimeric domain of signal transducing histidine kinase"/>
    <property type="match status" value="1"/>
</dbReference>